<dbReference type="InterPro" id="IPR011057">
    <property type="entry name" value="Mss4-like_sf"/>
</dbReference>
<evidence type="ECO:0000313" key="5">
    <source>
        <dbReference type="EMBL" id="ATA55931.1"/>
    </source>
</evidence>
<dbReference type="KEGG" id="vbo:CKY39_23850"/>
<dbReference type="PROSITE" id="PS51891">
    <property type="entry name" value="CENP_V_GFA"/>
    <property type="match status" value="1"/>
</dbReference>
<gene>
    <name evidence="5" type="ORF">CKY39_23850</name>
</gene>
<dbReference type="InterPro" id="IPR052355">
    <property type="entry name" value="CENP-V-like"/>
</dbReference>
<dbReference type="GO" id="GO:0046872">
    <property type="term" value="F:metal ion binding"/>
    <property type="evidence" value="ECO:0007669"/>
    <property type="project" value="UniProtKB-KW"/>
</dbReference>
<evidence type="ECO:0000256" key="2">
    <source>
        <dbReference type="ARBA" id="ARBA00022723"/>
    </source>
</evidence>
<dbReference type="AlphaFoldDB" id="A0A250DP93"/>
<evidence type="ECO:0000256" key="3">
    <source>
        <dbReference type="ARBA" id="ARBA00022833"/>
    </source>
</evidence>
<accession>A0A250DP93</accession>
<reference evidence="5 6" key="1">
    <citation type="submission" date="2017-09" db="EMBL/GenBank/DDBJ databases">
        <title>The diverse metabolic capabilities of V. boronicumulans make it an excellent choice for continued studies on novel biodegradation.</title>
        <authorList>
            <person name="Sun S."/>
        </authorList>
    </citation>
    <scope>NUCLEOTIDE SEQUENCE [LARGE SCALE GENOMIC DNA]</scope>
    <source>
        <strain evidence="5 6">J1</strain>
    </source>
</reference>
<keyword evidence="3" id="KW-0862">Zinc</keyword>
<dbReference type="InterPro" id="IPR006913">
    <property type="entry name" value="CENP-V/GFA"/>
</dbReference>
<dbReference type="GO" id="GO:0016846">
    <property type="term" value="F:carbon-sulfur lyase activity"/>
    <property type="evidence" value="ECO:0007669"/>
    <property type="project" value="InterPro"/>
</dbReference>
<evidence type="ECO:0000259" key="4">
    <source>
        <dbReference type="PROSITE" id="PS51891"/>
    </source>
</evidence>
<sequence length="126" mass="13908">MTTYQGACHCGACRFEVDTNLDHVRSCNCSVCRRRGALIHRVPASALRLLTPLEDLRVYEWHTRTARDYFCPTCGIMPFRIPSAPTAQEAAEGKLPFTGWAINARCLEGVDLASVPVRLVNGADLS</sequence>
<name>A0A250DP93_9BURK</name>
<organism evidence="5 6">
    <name type="scientific">Variovorax boronicumulans</name>
    <dbReference type="NCBI Taxonomy" id="436515"/>
    <lineage>
        <taxon>Bacteria</taxon>
        <taxon>Pseudomonadati</taxon>
        <taxon>Pseudomonadota</taxon>
        <taxon>Betaproteobacteria</taxon>
        <taxon>Burkholderiales</taxon>
        <taxon>Comamonadaceae</taxon>
        <taxon>Variovorax</taxon>
    </lineage>
</organism>
<dbReference type="SUPFAM" id="SSF51316">
    <property type="entry name" value="Mss4-like"/>
    <property type="match status" value="1"/>
</dbReference>
<dbReference type="Pfam" id="PF04828">
    <property type="entry name" value="GFA"/>
    <property type="match status" value="1"/>
</dbReference>
<dbReference type="Proteomes" id="UP000217154">
    <property type="component" value="Chromosome"/>
</dbReference>
<proteinExistence type="inferred from homology"/>
<dbReference type="RefSeq" id="WP_095746206.1">
    <property type="nucleotide sequence ID" value="NZ_CP023284.1"/>
</dbReference>
<evidence type="ECO:0000313" key="6">
    <source>
        <dbReference type="Proteomes" id="UP000217154"/>
    </source>
</evidence>
<dbReference type="PANTHER" id="PTHR28620:SF1">
    <property type="entry name" value="CENP-V_GFA DOMAIN-CONTAINING PROTEIN"/>
    <property type="match status" value="1"/>
</dbReference>
<comment type="similarity">
    <text evidence="1">Belongs to the Gfa family.</text>
</comment>
<keyword evidence="2" id="KW-0479">Metal-binding</keyword>
<evidence type="ECO:0000256" key="1">
    <source>
        <dbReference type="ARBA" id="ARBA00005495"/>
    </source>
</evidence>
<dbReference type="Gene3D" id="2.170.150.70">
    <property type="match status" value="1"/>
</dbReference>
<dbReference type="PANTHER" id="PTHR28620">
    <property type="entry name" value="CENTROMERE PROTEIN V"/>
    <property type="match status" value="1"/>
</dbReference>
<dbReference type="EMBL" id="CP023284">
    <property type="protein sequence ID" value="ATA55931.1"/>
    <property type="molecule type" value="Genomic_DNA"/>
</dbReference>
<feature type="domain" description="CENP-V/GFA" evidence="4">
    <location>
        <begin position="4"/>
        <end position="126"/>
    </location>
</feature>
<protein>
    <recommendedName>
        <fullName evidence="4">CENP-V/GFA domain-containing protein</fullName>
    </recommendedName>
</protein>